<comment type="subcellular location">
    <subcellularLocation>
        <location evidence="1">Nucleus</location>
    </subcellularLocation>
</comment>
<keyword evidence="4" id="KW-1185">Reference proteome</keyword>
<dbReference type="Proteomes" id="UP001177023">
    <property type="component" value="Unassembled WGS sequence"/>
</dbReference>
<accession>A0AA36CQ87</accession>
<keyword evidence="1" id="KW-0479">Metal-binding</keyword>
<dbReference type="PANTHER" id="PTHR20973:SF0">
    <property type="entry name" value="NON-STRUCTURAL MAINTENANCE OF CHROMOSOMES ELEMENT 1 HOMOLOG"/>
    <property type="match status" value="1"/>
</dbReference>
<dbReference type="GO" id="GO:0000724">
    <property type="term" value="P:double-strand break repair via homologous recombination"/>
    <property type="evidence" value="ECO:0007669"/>
    <property type="project" value="TreeGrafter"/>
</dbReference>
<sequence>MVLASDDEDDDGAAPASQGGANFDVPLEIANILQSAKAFSDGHLHLFQYLVKKRGCVTKKHFYTRYIFIQHALNNRNPHCAQRVAADAAQLNELADALRKKMNFEISWMKLEVRNFFAEVDGCEFYCLVNSHPYDKDLMNSNGFSEDEVFLLLKWLEYIFTQNSADGAISLRMLCDIGGDFPNPVRPVRVEAFLDHLLAHNWIKKGAGETYDFLPRAIAELEPLLRNRFNTTLCQLCMRISVKRTLAVVCKCGRLMHAHCYQKDKCGETYDKNTQLKTAVEHDEEMAEWIDNDGGDSGAGREDEDESTASANESREVEPDEMDESD</sequence>
<dbReference type="GO" id="GO:0008270">
    <property type="term" value="F:zinc ion binding"/>
    <property type="evidence" value="ECO:0007669"/>
    <property type="project" value="UniProtKB-KW"/>
</dbReference>
<dbReference type="EC" id="2.3.2.27" evidence="1"/>
<evidence type="ECO:0000313" key="3">
    <source>
        <dbReference type="EMBL" id="CAJ0573286.1"/>
    </source>
</evidence>
<evidence type="ECO:0000256" key="2">
    <source>
        <dbReference type="SAM" id="MobiDB-lite"/>
    </source>
</evidence>
<keyword evidence="1" id="KW-0833">Ubl conjugation pathway</keyword>
<dbReference type="AlphaFoldDB" id="A0AA36CQ87"/>
<reference evidence="3" key="1">
    <citation type="submission" date="2023-06" db="EMBL/GenBank/DDBJ databases">
        <authorList>
            <person name="Delattre M."/>
        </authorList>
    </citation>
    <scope>NUCLEOTIDE SEQUENCE</scope>
    <source>
        <strain evidence="3">AF72</strain>
    </source>
</reference>
<feature type="region of interest" description="Disordered" evidence="2">
    <location>
        <begin position="284"/>
        <end position="326"/>
    </location>
</feature>
<comment type="similarity">
    <text evidence="1">Belongs to the NSE1 family.</text>
</comment>
<dbReference type="EMBL" id="CATQJA010002617">
    <property type="protein sequence ID" value="CAJ0573286.1"/>
    <property type="molecule type" value="Genomic_DNA"/>
</dbReference>
<keyword evidence="1" id="KW-0863">Zinc-finger</keyword>
<keyword evidence="1" id="KW-0233">DNA recombination</keyword>
<keyword evidence="1" id="KW-0227">DNA damage</keyword>
<dbReference type="GO" id="GO:0030915">
    <property type="term" value="C:Smc5-Smc6 complex"/>
    <property type="evidence" value="ECO:0007669"/>
    <property type="project" value="UniProtKB-UniRule"/>
</dbReference>
<proteinExistence type="inferred from homology"/>
<feature type="non-terminal residue" evidence="3">
    <location>
        <position position="326"/>
    </location>
</feature>
<organism evidence="3 4">
    <name type="scientific">Mesorhabditis spiculigera</name>
    <dbReference type="NCBI Taxonomy" id="96644"/>
    <lineage>
        <taxon>Eukaryota</taxon>
        <taxon>Metazoa</taxon>
        <taxon>Ecdysozoa</taxon>
        <taxon>Nematoda</taxon>
        <taxon>Chromadorea</taxon>
        <taxon>Rhabditida</taxon>
        <taxon>Rhabditina</taxon>
        <taxon>Rhabditomorpha</taxon>
        <taxon>Rhabditoidea</taxon>
        <taxon>Rhabditidae</taxon>
        <taxon>Mesorhabditinae</taxon>
        <taxon>Mesorhabditis</taxon>
    </lineage>
</organism>
<dbReference type="GO" id="GO:0061630">
    <property type="term" value="F:ubiquitin protein ligase activity"/>
    <property type="evidence" value="ECO:0007669"/>
    <property type="project" value="UniProtKB-EC"/>
</dbReference>
<keyword evidence="1" id="KW-0862">Zinc</keyword>
<comment type="subunit">
    <text evidence="1">Component of the Smc5-Smc6 complex.</text>
</comment>
<protein>
    <recommendedName>
        <fullName evidence="1">Non-structural maintenance of chromosomes element 1 homolog</fullName>
        <ecNumber evidence="1">2.3.2.27</ecNumber>
    </recommendedName>
</protein>
<dbReference type="Pfam" id="PF07574">
    <property type="entry name" value="SMC_Nse1"/>
    <property type="match status" value="1"/>
</dbReference>
<comment type="caution">
    <text evidence="3">The sequence shown here is derived from an EMBL/GenBank/DDBJ whole genome shotgun (WGS) entry which is preliminary data.</text>
</comment>
<evidence type="ECO:0000256" key="1">
    <source>
        <dbReference type="RuleBase" id="RU368018"/>
    </source>
</evidence>
<dbReference type="InterPro" id="IPR036388">
    <property type="entry name" value="WH-like_DNA-bd_sf"/>
</dbReference>
<keyword evidence="1" id="KW-0539">Nucleus</keyword>
<evidence type="ECO:0000313" key="4">
    <source>
        <dbReference type="Proteomes" id="UP001177023"/>
    </source>
</evidence>
<dbReference type="Gene3D" id="1.10.10.10">
    <property type="entry name" value="Winged helix-like DNA-binding domain superfamily/Winged helix DNA-binding domain"/>
    <property type="match status" value="1"/>
</dbReference>
<dbReference type="InterPro" id="IPR011513">
    <property type="entry name" value="Nse1"/>
</dbReference>
<feature type="compositionally biased region" description="Acidic residues" evidence="2">
    <location>
        <begin position="284"/>
        <end position="294"/>
    </location>
</feature>
<dbReference type="GO" id="GO:0005634">
    <property type="term" value="C:nucleus"/>
    <property type="evidence" value="ECO:0007669"/>
    <property type="project" value="UniProtKB-SubCell"/>
</dbReference>
<dbReference type="PANTHER" id="PTHR20973">
    <property type="entry name" value="NON-SMC ELEMENT 1-RELATED"/>
    <property type="match status" value="1"/>
</dbReference>
<comment type="catalytic activity">
    <reaction evidence="1">
        <text>S-ubiquitinyl-[E2 ubiquitin-conjugating enzyme]-L-cysteine + [acceptor protein]-L-lysine = [E2 ubiquitin-conjugating enzyme]-L-cysteine + N(6)-ubiquitinyl-[acceptor protein]-L-lysine.</text>
        <dbReference type="EC" id="2.3.2.27"/>
    </reaction>
</comment>
<keyword evidence="1" id="KW-0234">DNA repair</keyword>
<name>A0AA36CQ87_9BILA</name>
<gene>
    <name evidence="3" type="ORF">MSPICULIGERA_LOCUS11648</name>
</gene>
<keyword evidence="1" id="KW-0808">Transferase</keyword>